<dbReference type="Proteomes" id="UP000594454">
    <property type="component" value="Chromosome 1"/>
</dbReference>
<dbReference type="InterPro" id="IPR035896">
    <property type="entry name" value="AN1-like_Znf"/>
</dbReference>
<evidence type="ECO:0000313" key="7">
    <source>
        <dbReference type="EMBL" id="CAD7078802.1"/>
    </source>
</evidence>
<dbReference type="AlphaFoldDB" id="A0A7R8UF20"/>
<reference evidence="7 8" key="1">
    <citation type="submission" date="2020-11" db="EMBL/GenBank/DDBJ databases">
        <authorList>
            <person name="Wallbank WR R."/>
            <person name="Pardo Diaz C."/>
            <person name="Kozak K."/>
            <person name="Martin S."/>
            <person name="Jiggins C."/>
            <person name="Moest M."/>
            <person name="Warren A I."/>
            <person name="Generalovic N T."/>
            <person name="Byers J.R.P. K."/>
            <person name="Montejo-Kovacevich G."/>
            <person name="Yen C E."/>
        </authorList>
    </citation>
    <scope>NUCLEOTIDE SEQUENCE [LARGE SCALE GENOMIC DNA]</scope>
</reference>
<dbReference type="InParanoid" id="A0A7R8UF20"/>
<dbReference type="PROSITE" id="PS50330">
    <property type="entry name" value="UIM"/>
    <property type="match status" value="1"/>
</dbReference>
<accession>A0A7R8UF20</accession>
<sequence length="224" mass="25305">MEFPDLGSHCSEESCNKLDFLPVKCDGCKRIFCASHYSYSQHNCPTPGRKDFQVPICPLCGEPVPTPRGVLPDQTVGQHIDKYCKLETKKIFTNACSYANCKKKELVPITCSICRRNFCLGHRHPTDHKCDRKAPNNSPARQAAGLRRDLVNSSRTNHVQAVQGDMNDDEALARALELSMIEQDKLAELNRRGQTSDAHNHSTNITTEESKNKCRISYLMLFFF</sequence>
<dbReference type="PROSITE" id="PS51039">
    <property type="entry name" value="ZF_AN1"/>
    <property type="match status" value="2"/>
</dbReference>
<evidence type="ECO:0000256" key="1">
    <source>
        <dbReference type="ARBA" id="ARBA00022723"/>
    </source>
</evidence>
<keyword evidence="4" id="KW-0862">Zinc</keyword>
<dbReference type="GO" id="GO:0005783">
    <property type="term" value="C:endoplasmic reticulum"/>
    <property type="evidence" value="ECO:0007669"/>
    <property type="project" value="TreeGrafter"/>
</dbReference>
<proteinExistence type="predicted"/>
<dbReference type="Pfam" id="PF01428">
    <property type="entry name" value="zf-AN1"/>
    <property type="match status" value="2"/>
</dbReference>
<dbReference type="EMBL" id="LR899009">
    <property type="protein sequence ID" value="CAD7078802.1"/>
    <property type="molecule type" value="Genomic_DNA"/>
</dbReference>
<dbReference type="Gene3D" id="4.10.1110.10">
    <property type="entry name" value="AN1-like Zinc finger"/>
    <property type="match status" value="2"/>
</dbReference>
<keyword evidence="2" id="KW-0677">Repeat</keyword>
<dbReference type="GO" id="GO:0043161">
    <property type="term" value="P:proteasome-mediated ubiquitin-dependent protein catabolic process"/>
    <property type="evidence" value="ECO:0007669"/>
    <property type="project" value="TreeGrafter"/>
</dbReference>
<dbReference type="SMART" id="SM00154">
    <property type="entry name" value="ZnF_AN1"/>
    <property type="match status" value="2"/>
</dbReference>
<evidence type="ECO:0000313" key="8">
    <source>
        <dbReference type="Proteomes" id="UP000594454"/>
    </source>
</evidence>
<dbReference type="InterPro" id="IPR057357">
    <property type="entry name" value="Znf-C2H2_ZFAND2A/B"/>
</dbReference>
<dbReference type="InterPro" id="IPR003903">
    <property type="entry name" value="UIM_dom"/>
</dbReference>
<gene>
    <name evidence="7" type="ORF">HERILL_LOCUS2051</name>
</gene>
<dbReference type="OrthoDB" id="431929at2759"/>
<dbReference type="FunCoup" id="A0A7R8UF20">
    <property type="interactions" value="1425"/>
</dbReference>
<evidence type="ECO:0000259" key="6">
    <source>
        <dbReference type="PROSITE" id="PS51039"/>
    </source>
</evidence>
<dbReference type="PANTHER" id="PTHR14677:SF20">
    <property type="entry name" value="ZINC FINGER AN1-TYPE CONTAINING 2A-RELATED"/>
    <property type="match status" value="1"/>
</dbReference>
<feature type="domain" description="AN1-type" evidence="6">
    <location>
        <begin position="4"/>
        <end position="52"/>
    </location>
</feature>
<keyword evidence="3 5" id="KW-0863">Zinc-finger</keyword>
<dbReference type="SUPFAM" id="SSF118310">
    <property type="entry name" value="AN1-like Zinc finger"/>
    <property type="match status" value="2"/>
</dbReference>
<organism evidence="7 8">
    <name type="scientific">Hermetia illucens</name>
    <name type="common">Black soldier fly</name>
    <dbReference type="NCBI Taxonomy" id="343691"/>
    <lineage>
        <taxon>Eukaryota</taxon>
        <taxon>Metazoa</taxon>
        <taxon>Ecdysozoa</taxon>
        <taxon>Arthropoda</taxon>
        <taxon>Hexapoda</taxon>
        <taxon>Insecta</taxon>
        <taxon>Pterygota</taxon>
        <taxon>Neoptera</taxon>
        <taxon>Endopterygota</taxon>
        <taxon>Diptera</taxon>
        <taxon>Brachycera</taxon>
        <taxon>Stratiomyomorpha</taxon>
        <taxon>Stratiomyidae</taxon>
        <taxon>Hermetiinae</taxon>
        <taxon>Hermetia</taxon>
    </lineage>
</organism>
<keyword evidence="8" id="KW-1185">Reference proteome</keyword>
<feature type="domain" description="AN1-type" evidence="6">
    <location>
        <begin position="90"/>
        <end position="138"/>
    </location>
</feature>
<dbReference type="FunFam" id="4.10.1110.10:FF:000003">
    <property type="entry name" value="AN1-type zinc finger protein 2B isoform X1"/>
    <property type="match status" value="1"/>
</dbReference>
<protein>
    <recommendedName>
        <fullName evidence="6">AN1-type domain-containing protein</fullName>
    </recommendedName>
</protein>
<dbReference type="GO" id="GO:0045047">
    <property type="term" value="P:protein targeting to ER"/>
    <property type="evidence" value="ECO:0007669"/>
    <property type="project" value="TreeGrafter"/>
</dbReference>
<name>A0A7R8UF20_HERIL</name>
<evidence type="ECO:0000256" key="4">
    <source>
        <dbReference type="ARBA" id="ARBA00022833"/>
    </source>
</evidence>
<evidence type="ECO:0000256" key="3">
    <source>
        <dbReference type="ARBA" id="ARBA00022771"/>
    </source>
</evidence>
<dbReference type="PANTHER" id="PTHR14677">
    <property type="entry name" value="ARSENITE INDUCUBLE RNA ASSOCIATED PROTEIN AIP-1-RELATED"/>
    <property type="match status" value="1"/>
</dbReference>
<dbReference type="InterPro" id="IPR000058">
    <property type="entry name" value="Znf_AN1"/>
</dbReference>
<keyword evidence="1" id="KW-0479">Metal-binding</keyword>
<dbReference type="OMA" id="HIDNQCT"/>
<evidence type="ECO:0000256" key="2">
    <source>
        <dbReference type="ARBA" id="ARBA00022737"/>
    </source>
</evidence>
<dbReference type="GO" id="GO:0008270">
    <property type="term" value="F:zinc ion binding"/>
    <property type="evidence" value="ECO:0007669"/>
    <property type="project" value="UniProtKB-KW"/>
</dbReference>
<evidence type="ECO:0000256" key="5">
    <source>
        <dbReference type="PROSITE-ProRule" id="PRU00449"/>
    </source>
</evidence>
<dbReference type="Pfam" id="PF25403">
    <property type="entry name" value="zf-C2H2_ZFAND2"/>
    <property type="match status" value="1"/>
</dbReference>